<dbReference type="NCBIfam" id="NF033852">
    <property type="entry name" value="fulvocin_rel"/>
    <property type="match status" value="1"/>
</dbReference>
<evidence type="ECO:0000256" key="1">
    <source>
        <dbReference type="SAM" id="SignalP"/>
    </source>
</evidence>
<dbReference type="AlphaFoldDB" id="A0A0C3GM84"/>
<dbReference type="HOGENOM" id="CLU_1669070_0_0_1"/>
<proteinExistence type="predicted"/>
<keyword evidence="1" id="KW-0732">Signal</keyword>
<reference evidence="2 3" key="1">
    <citation type="submission" date="2014-04" db="EMBL/GenBank/DDBJ databases">
        <authorList>
            <consortium name="DOE Joint Genome Institute"/>
            <person name="Kuo A."/>
            <person name="Martino E."/>
            <person name="Perotto S."/>
            <person name="Kohler A."/>
            <person name="Nagy L.G."/>
            <person name="Floudas D."/>
            <person name="Copeland A."/>
            <person name="Barry K.W."/>
            <person name="Cichocki N."/>
            <person name="Veneault-Fourrey C."/>
            <person name="LaButti K."/>
            <person name="Lindquist E.A."/>
            <person name="Lipzen A."/>
            <person name="Lundell T."/>
            <person name="Morin E."/>
            <person name="Murat C."/>
            <person name="Sun H."/>
            <person name="Tunlid A."/>
            <person name="Henrissat B."/>
            <person name="Grigoriev I.V."/>
            <person name="Hibbett D.S."/>
            <person name="Martin F."/>
            <person name="Nordberg H.P."/>
            <person name="Cantor M.N."/>
            <person name="Hua S.X."/>
        </authorList>
    </citation>
    <scope>NUCLEOTIDE SEQUENCE [LARGE SCALE GENOMIC DNA]</scope>
    <source>
        <strain evidence="2 3">Zn</strain>
    </source>
</reference>
<dbReference type="InParanoid" id="A0A0C3GM84"/>
<protein>
    <submittedName>
        <fullName evidence="2">Uncharacterized protein</fullName>
    </submittedName>
</protein>
<dbReference type="OrthoDB" id="4744558at2759"/>
<sequence length="165" mass="17836">MRFTLSILTAALSTLAIAAPNKPFIPKDYYLKNIAPIQLQRLSNFASDHKDTLTADQQAFISNATSAVSIFDTSSFDSLRSQADVLFSPADAKYILTGKTAAAKTRRDENDVLSRRFVTCECATESNWCDNNQYCKGGADGCNYASSGCGTLDGYPCDGLCENGN</sequence>
<accession>A0A0C3GM84</accession>
<evidence type="ECO:0000313" key="2">
    <source>
        <dbReference type="EMBL" id="KIM97225.1"/>
    </source>
</evidence>
<keyword evidence="3" id="KW-1185">Reference proteome</keyword>
<organism evidence="2 3">
    <name type="scientific">Oidiodendron maius (strain Zn)</name>
    <dbReference type="NCBI Taxonomy" id="913774"/>
    <lineage>
        <taxon>Eukaryota</taxon>
        <taxon>Fungi</taxon>
        <taxon>Dikarya</taxon>
        <taxon>Ascomycota</taxon>
        <taxon>Pezizomycotina</taxon>
        <taxon>Leotiomycetes</taxon>
        <taxon>Leotiomycetes incertae sedis</taxon>
        <taxon>Myxotrichaceae</taxon>
        <taxon>Oidiodendron</taxon>
    </lineage>
</organism>
<name>A0A0C3GM84_OIDMZ</name>
<feature type="chain" id="PRO_5002164632" evidence="1">
    <location>
        <begin position="19"/>
        <end position="165"/>
    </location>
</feature>
<evidence type="ECO:0000313" key="3">
    <source>
        <dbReference type="Proteomes" id="UP000054321"/>
    </source>
</evidence>
<dbReference type="Proteomes" id="UP000054321">
    <property type="component" value="Unassembled WGS sequence"/>
</dbReference>
<dbReference type="EMBL" id="KN832882">
    <property type="protein sequence ID" value="KIM97225.1"/>
    <property type="molecule type" value="Genomic_DNA"/>
</dbReference>
<feature type="signal peptide" evidence="1">
    <location>
        <begin position="1"/>
        <end position="18"/>
    </location>
</feature>
<reference evidence="3" key="2">
    <citation type="submission" date="2015-01" db="EMBL/GenBank/DDBJ databases">
        <title>Evolutionary Origins and Diversification of the Mycorrhizal Mutualists.</title>
        <authorList>
            <consortium name="DOE Joint Genome Institute"/>
            <consortium name="Mycorrhizal Genomics Consortium"/>
            <person name="Kohler A."/>
            <person name="Kuo A."/>
            <person name="Nagy L.G."/>
            <person name="Floudas D."/>
            <person name="Copeland A."/>
            <person name="Barry K.W."/>
            <person name="Cichocki N."/>
            <person name="Veneault-Fourrey C."/>
            <person name="LaButti K."/>
            <person name="Lindquist E.A."/>
            <person name="Lipzen A."/>
            <person name="Lundell T."/>
            <person name="Morin E."/>
            <person name="Murat C."/>
            <person name="Riley R."/>
            <person name="Ohm R."/>
            <person name="Sun H."/>
            <person name="Tunlid A."/>
            <person name="Henrissat B."/>
            <person name="Grigoriev I.V."/>
            <person name="Hibbett D.S."/>
            <person name="Martin F."/>
        </authorList>
    </citation>
    <scope>NUCLEOTIDE SEQUENCE [LARGE SCALE GENOMIC DNA]</scope>
    <source>
        <strain evidence="3">Zn</strain>
    </source>
</reference>
<gene>
    <name evidence="2" type="ORF">OIDMADRAFT_32249</name>
</gene>